<dbReference type="STRING" id="2282107.A0A286UPX8"/>
<dbReference type="SMART" id="SM00382">
    <property type="entry name" value="AAA"/>
    <property type="match status" value="1"/>
</dbReference>
<reference evidence="5 6" key="1">
    <citation type="journal article" date="2017" name="Mol. Ecol.">
        <title>Comparative and population genomic landscape of Phellinus noxius: A hypervariable fungus causing root rot in trees.</title>
        <authorList>
            <person name="Chung C.L."/>
            <person name="Lee T.J."/>
            <person name="Akiba M."/>
            <person name="Lee H.H."/>
            <person name="Kuo T.H."/>
            <person name="Liu D."/>
            <person name="Ke H.M."/>
            <person name="Yokoi T."/>
            <person name="Roa M.B."/>
            <person name="Lu M.J."/>
            <person name="Chang Y.Y."/>
            <person name="Ann P.J."/>
            <person name="Tsai J.N."/>
            <person name="Chen C.Y."/>
            <person name="Tzean S.S."/>
            <person name="Ota Y."/>
            <person name="Hattori T."/>
            <person name="Sahashi N."/>
            <person name="Liou R.F."/>
            <person name="Kikuchi T."/>
            <person name="Tsai I.J."/>
        </authorList>
    </citation>
    <scope>NUCLEOTIDE SEQUENCE [LARGE SCALE GENOMIC DNA]</scope>
    <source>
        <strain evidence="5 6">FFPRI411160</strain>
    </source>
</reference>
<evidence type="ECO:0000256" key="1">
    <source>
        <dbReference type="ARBA" id="ARBA00022574"/>
    </source>
</evidence>
<feature type="repeat" description="WD" evidence="3">
    <location>
        <begin position="963"/>
        <end position="1005"/>
    </location>
</feature>
<feature type="repeat" description="WD" evidence="3">
    <location>
        <begin position="1007"/>
        <end position="1037"/>
    </location>
</feature>
<dbReference type="PROSITE" id="PS50837">
    <property type="entry name" value="NACHT"/>
    <property type="match status" value="1"/>
</dbReference>
<dbReference type="Proteomes" id="UP000217199">
    <property type="component" value="Unassembled WGS sequence"/>
</dbReference>
<feature type="repeat" description="WD" evidence="3">
    <location>
        <begin position="880"/>
        <end position="921"/>
    </location>
</feature>
<feature type="repeat" description="WD" evidence="3">
    <location>
        <begin position="698"/>
        <end position="739"/>
    </location>
</feature>
<dbReference type="SMART" id="SM00320">
    <property type="entry name" value="WD40"/>
    <property type="match status" value="11"/>
</dbReference>
<dbReference type="PRINTS" id="PR00320">
    <property type="entry name" value="GPROTEINBRPT"/>
</dbReference>
<evidence type="ECO:0000256" key="2">
    <source>
        <dbReference type="ARBA" id="ARBA00022737"/>
    </source>
</evidence>
<feature type="domain" description="NACHT" evidence="4">
    <location>
        <begin position="90"/>
        <end position="234"/>
    </location>
</feature>
<dbReference type="PANTHER" id="PTHR19879">
    <property type="entry name" value="TRANSCRIPTION INITIATION FACTOR TFIID"/>
    <property type="match status" value="1"/>
</dbReference>
<accession>A0A286UPX8</accession>
<gene>
    <name evidence="5" type="ORF">PNOK_0148200</name>
</gene>
<keyword evidence="2" id="KW-0677">Repeat</keyword>
<dbReference type="PROSITE" id="PS50294">
    <property type="entry name" value="WD_REPEATS_REGION"/>
    <property type="match status" value="4"/>
</dbReference>
<dbReference type="InterPro" id="IPR020472">
    <property type="entry name" value="WD40_PAC1"/>
</dbReference>
<dbReference type="OrthoDB" id="2748152at2759"/>
<proteinExistence type="predicted"/>
<feature type="repeat" description="WD" evidence="3">
    <location>
        <begin position="741"/>
        <end position="782"/>
    </location>
</feature>
<evidence type="ECO:0000259" key="4">
    <source>
        <dbReference type="PROSITE" id="PS50837"/>
    </source>
</evidence>
<dbReference type="InterPro" id="IPR015943">
    <property type="entry name" value="WD40/YVTN_repeat-like_dom_sf"/>
</dbReference>
<keyword evidence="5" id="KW-0675">Receptor</keyword>
<dbReference type="Gene3D" id="3.40.50.300">
    <property type="entry name" value="P-loop containing nucleotide triphosphate hydrolases"/>
    <property type="match status" value="1"/>
</dbReference>
<dbReference type="PROSITE" id="PS50082">
    <property type="entry name" value="WD_REPEATS_2"/>
    <property type="match status" value="6"/>
</dbReference>
<dbReference type="InterPro" id="IPR036322">
    <property type="entry name" value="WD40_repeat_dom_sf"/>
</dbReference>
<keyword evidence="1 3" id="KW-0853">WD repeat</keyword>
<name>A0A286UPX8_9AGAM</name>
<dbReference type="SUPFAM" id="SSF52540">
    <property type="entry name" value="P-loop containing nucleoside triphosphate hydrolases"/>
    <property type="match status" value="1"/>
</dbReference>
<dbReference type="InterPro" id="IPR003593">
    <property type="entry name" value="AAA+_ATPase"/>
</dbReference>
<sequence>MPFRLFAFLSNLTFGTYNDVTGNQTNTYNVQGINVYNQALNVHEAHLCELKKKLNPPEFSGNDRPDCLKGTRLQTLQSIDEWVNAEGYPNVLLLIGGAGTGKSTIATTVAGRYQRRSQLGCHIFFLRGSSDPGNVLESVAYSLAVYSQSIAESLVNQLKNKGNLGPSNLNTKFGILLQDSLSAVAADVGSPILIVLDALDECGTPETRQGLINALQHGLPSLPSNFRFLVTSRPEGDLLPFISLPPPRVHTLELDRKVEENKLDVYAYIKHELEILRSSPVFVIPQDWRWDEGVQSLADSADGLFIWASTAIKFISENKPGRFGRLKNLVENGDTLDLNELYATILKNAFKWDKEMEGTFESIPYPKFLWMPWYIDPDVQKAYIASKCLERMEDSLRYNICNIPSSFVFNIDVPDIENLVSRYIPPSLKYICCNWAHHLQSVPYSRELCYKLRSFTHNQLLFWFEVLSLTSTFNDHVGPALLFAIEWVGNNDPELSSFLRDAHLRASVYSEPISQSVLQIYTSLLPLTKEESPMSIHYSKYANDAFRVEYIGRKPRNDCIKTIQVGDGFTPINFLFFSPDGTRIISSSKQGVCVWDATSGELIAGPLSGNDEYRVFSAAYLPDGRYIIGVSRNGIIRNWDVLTSSLVWERVTFEEQTNSRWIVSVIFSPDRKSVVFGDDQGSIEIWDVETGKRGGQMLGRHFDYINCFSFSSDGKYLASGSDDTTILIWDMDKKEVRTGPLSGHTEEVTAVDFSPNGGTIISGSLDGNIYVWDVNLGQVLRKIICENVVYSVTYSPDGLFILAGGRRWMSMWNVVDAMAAPKVFNVVEYENVEYDEKELVWETSFSPDGSRFVTGCGKPNISDTIQIWDASRSLEETKAIFEEQRGIESIALSSGGKFIASGSNEGSICLWNALTGEFVKKIKPSCRVASLSFSPFNEQLIAFGSWGGTVKLWDVTNDVTVTIGNHESSITSIAFSPSNEKHVASGSEDATIFIWNIEHRELAVSPLTGHDGKVTSIAYSPDGTRLVSGSRDKTLGILRSILL</sequence>
<keyword evidence="6" id="KW-1185">Reference proteome</keyword>
<dbReference type="AlphaFoldDB" id="A0A286UPX8"/>
<dbReference type="Gene3D" id="2.130.10.10">
    <property type="entry name" value="YVTN repeat-like/Quinoprotein amine dehydrogenase"/>
    <property type="match status" value="4"/>
</dbReference>
<dbReference type="InterPro" id="IPR056884">
    <property type="entry name" value="NPHP3-like_N"/>
</dbReference>
<dbReference type="Pfam" id="PF24883">
    <property type="entry name" value="NPHP3_N"/>
    <property type="match status" value="1"/>
</dbReference>
<dbReference type="SUPFAM" id="SSF50978">
    <property type="entry name" value="WD40 repeat-like"/>
    <property type="match status" value="2"/>
</dbReference>
<dbReference type="CDD" id="cd00200">
    <property type="entry name" value="WD40"/>
    <property type="match status" value="1"/>
</dbReference>
<organism evidence="5 6">
    <name type="scientific">Pyrrhoderma noxium</name>
    <dbReference type="NCBI Taxonomy" id="2282107"/>
    <lineage>
        <taxon>Eukaryota</taxon>
        <taxon>Fungi</taxon>
        <taxon>Dikarya</taxon>
        <taxon>Basidiomycota</taxon>
        <taxon>Agaricomycotina</taxon>
        <taxon>Agaricomycetes</taxon>
        <taxon>Hymenochaetales</taxon>
        <taxon>Hymenochaetaceae</taxon>
        <taxon>Pyrrhoderma</taxon>
    </lineage>
</organism>
<evidence type="ECO:0000313" key="5">
    <source>
        <dbReference type="EMBL" id="PAV21525.1"/>
    </source>
</evidence>
<dbReference type="InterPro" id="IPR027417">
    <property type="entry name" value="P-loop_NTPase"/>
</dbReference>
<dbReference type="InterPro" id="IPR007111">
    <property type="entry name" value="NACHT_NTPase"/>
</dbReference>
<evidence type="ECO:0000313" key="6">
    <source>
        <dbReference type="Proteomes" id="UP000217199"/>
    </source>
</evidence>
<comment type="caution">
    <text evidence="5">The sequence shown here is derived from an EMBL/GenBank/DDBJ whole genome shotgun (WGS) entry which is preliminary data.</text>
</comment>
<dbReference type="EMBL" id="NBII01000002">
    <property type="protein sequence ID" value="PAV21525.1"/>
    <property type="molecule type" value="Genomic_DNA"/>
</dbReference>
<dbReference type="PROSITE" id="PS00678">
    <property type="entry name" value="WD_REPEATS_1"/>
    <property type="match status" value="3"/>
</dbReference>
<feature type="repeat" description="WD" evidence="3">
    <location>
        <begin position="655"/>
        <end position="696"/>
    </location>
</feature>
<dbReference type="InParanoid" id="A0A286UPX8"/>
<dbReference type="InterPro" id="IPR019775">
    <property type="entry name" value="WD40_repeat_CS"/>
</dbReference>
<dbReference type="PANTHER" id="PTHR19879:SF9">
    <property type="entry name" value="TRANSCRIPTION INITIATION FACTOR TFIID SUBUNIT 5"/>
    <property type="match status" value="1"/>
</dbReference>
<evidence type="ECO:0000256" key="3">
    <source>
        <dbReference type="PROSITE-ProRule" id="PRU00221"/>
    </source>
</evidence>
<dbReference type="InterPro" id="IPR001680">
    <property type="entry name" value="WD40_rpt"/>
</dbReference>
<dbReference type="Pfam" id="PF00400">
    <property type="entry name" value="WD40"/>
    <property type="match status" value="8"/>
</dbReference>
<protein>
    <submittedName>
        <fullName evidence="5">Nucleotide-binding-oligomerization-domain like receptor</fullName>
    </submittedName>
</protein>